<keyword evidence="2" id="KW-0964">Secreted</keyword>
<name>A0ABY8F3I4_9HYPH</name>
<evidence type="ECO:0000256" key="1">
    <source>
        <dbReference type="ARBA" id="ARBA00004613"/>
    </source>
</evidence>
<keyword evidence="6" id="KW-1185">Reference proteome</keyword>
<evidence type="ECO:0000256" key="2">
    <source>
        <dbReference type="ARBA" id="ARBA00022525"/>
    </source>
</evidence>
<feature type="region of interest" description="Disordered" evidence="3">
    <location>
        <begin position="815"/>
        <end position="881"/>
    </location>
</feature>
<dbReference type="Gene3D" id="2.150.10.10">
    <property type="entry name" value="Serralysin-like metalloprotease, C-terminal"/>
    <property type="match status" value="3"/>
</dbReference>
<dbReference type="InterPro" id="IPR050557">
    <property type="entry name" value="RTX_toxin/Mannuronan_C5-epim"/>
</dbReference>
<dbReference type="Gene3D" id="2.60.120.200">
    <property type="match status" value="4"/>
</dbReference>
<dbReference type="Proteomes" id="UP001209803">
    <property type="component" value="Chromosome"/>
</dbReference>
<organism evidence="5 6">
    <name type="scientific">Roseibium porphyridii</name>
    <dbReference type="NCBI Taxonomy" id="2866279"/>
    <lineage>
        <taxon>Bacteria</taxon>
        <taxon>Pseudomonadati</taxon>
        <taxon>Pseudomonadota</taxon>
        <taxon>Alphaproteobacteria</taxon>
        <taxon>Hyphomicrobiales</taxon>
        <taxon>Stappiaceae</taxon>
        <taxon>Roseibium</taxon>
    </lineage>
</organism>
<dbReference type="PRINTS" id="PR00313">
    <property type="entry name" value="CABNDNGRPT"/>
</dbReference>
<evidence type="ECO:0000313" key="6">
    <source>
        <dbReference type="Proteomes" id="UP001209803"/>
    </source>
</evidence>
<reference evidence="5 6" key="1">
    <citation type="submission" date="2023-03" db="EMBL/GenBank/DDBJ databases">
        <title>Roseibium porphyridii sp. nov. and Roseibium rhodosorbium sp. nov. isolated from marine algae, Porphyridium cruentum and Rhodosorus marinus, respectively.</title>
        <authorList>
            <person name="Lee M.W."/>
            <person name="Choi B.J."/>
            <person name="Lee J.K."/>
            <person name="Choi D.G."/>
            <person name="Baek J.H."/>
            <person name="Bayburt H."/>
            <person name="Kim J.M."/>
            <person name="Han D.M."/>
            <person name="Kim K.H."/>
            <person name="Jeon C.O."/>
        </authorList>
    </citation>
    <scope>NUCLEOTIDE SEQUENCE [LARGE SCALE GENOMIC DNA]</scope>
    <source>
        <strain evidence="5 6">KMA01</strain>
    </source>
</reference>
<accession>A0ABY8F3I4</accession>
<evidence type="ECO:0000259" key="4">
    <source>
        <dbReference type="SMART" id="SM00282"/>
    </source>
</evidence>
<dbReference type="InterPro" id="IPR001791">
    <property type="entry name" value="Laminin_G"/>
</dbReference>
<gene>
    <name evidence="5" type="ORF">K1718_20845</name>
</gene>
<dbReference type="PANTHER" id="PTHR38340:SF1">
    <property type="entry name" value="S-LAYER PROTEIN"/>
    <property type="match status" value="1"/>
</dbReference>
<dbReference type="PROSITE" id="PS00330">
    <property type="entry name" value="HEMOLYSIN_CALCIUM"/>
    <property type="match status" value="7"/>
</dbReference>
<evidence type="ECO:0000256" key="3">
    <source>
        <dbReference type="SAM" id="MobiDB-lite"/>
    </source>
</evidence>
<feature type="domain" description="Laminin G" evidence="4">
    <location>
        <begin position="1101"/>
        <end position="1238"/>
    </location>
</feature>
<dbReference type="InterPro" id="IPR011049">
    <property type="entry name" value="Serralysin-like_metalloprot_C"/>
</dbReference>
<dbReference type="SMART" id="SM00282">
    <property type="entry name" value="LamG"/>
    <property type="match status" value="3"/>
</dbReference>
<feature type="region of interest" description="Disordered" evidence="3">
    <location>
        <begin position="1338"/>
        <end position="1397"/>
    </location>
</feature>
<dbReference type="SUPFAM" id="SSF51120">
    <property type="entry name" value="beta-Roll"/>
    <property type="match status" value="3"/>
</dbReference>
<feature type="domain" description="Laminin G" evidence="4">
    <location>
        <begin position="41"/>
        <end position="178"/>
    </location>
</feature>
<dbReference type="Pfam" id="PF00353">
    <property type="entry name" value="HemolysinCabind"/>
    <property type="match status" value="5"/>
</dbReference>
<feature type="domain" description="Laminin G" evidence="4">
    <location>
        <begin position="571"/>
        <end position="708"/>
    </location>
</feature>
<dbReference type="InterPro" id="IPR001343">
    <property type="entry name" value="Hemolysn_Ca-bd"/>
</dbReference>
<sequence length="1766" mass="186992">MHANTVSNIGSPVFEVSESRTFSGEKGDYLDAGNPDSLSLAAGTIALTFNAETVSGSKALFSKDGNGYDDGGHLTVWIQNGRLVVRQQSDDKTEYLKVPDLQLSANKDYHLAVSFGEDGLNVYVNGKLWAAEPEFKQGMDMNERAFLVGASGAWRKDDAQTAHQQFKGTIANVMVFNEQIAGSDMAALAGEVDAAFEADALAALAQDDLMPAFQQLHHGSDEAKALAMAYGFNHHGEMTAAAAAQTGTDAGETLEGTEDADAIDAGLGNDIVNGKGGNDILQGGYGNDELNGGDGNDVLDGGHGEDILNGGAGNDLLISRSDGREGPVAEDPDRDEGDPYKELTNGKLYPDQPIPADDLMIGGTGADVFYFQTLINAKKRFIEEHTQDDGSIRWHGVAGENANIHDHWVDMLGDEVIADFSKAEGDRIVLEGHTTKIRSITYGDSDGDGVVDHSLISVYSDQGNGGGAHNNDDLGTIKVFGDLVTKADISTTAKPAYGIVRSIEDLDEALKPIEMGTDKGPIAPPDNLPGKADLPLPQGMNPVFAIAGDNSFSGEKGDYLDAGNPDSLSLAAGTIALTFNAETVSGSKALFSKDGNGYDDGGHLTVWIQNGRLVVRQQSDDKTEYLKVPDLQLSANKDYHLAVSFGEDGLNVYVNGKLWAAEPEFKQGMDMNERAFLVGASGAWRKDDAQTAHQQFKGTIANVMVFNEQIAGSDMAALAGEVDAAFEADALAALAQDDLMPAFQQLHHGSDEAKALAMAYGFNHHGEMTAAAAAQTGTDAGETLEGTEDADAIDAGLGNDIVNGKGGNDILQGGYGNDELNGGDGNDVLDGGHGEDILNGGAGNDLLISRSDGREGPVAEDPDRDEGDPYKELTNGKLYPDQPIPADDLMIGGTGADVFYFQTLINAKKRFIEEHTQDDGSIRWHGVAGENANIHDHWVDMLGDEVIADFSKAEGDRIVLEGHTTKIRSITYGDSDGDGVVDHSLISVYSDQGNGGGAHNNDDLGTIKVFGDLVTKADISTTAKPAYGIVRSIEDLDEALKPIEMGTDKGPIAPPDNLPGKADLPLPQGMNPVFAIAGDNSFSGEKGDYLDAGNPDSLSLAAGTIALTFNAETVSGSKALFSKDGNGYDDGGHLTVWIQNGRLVVRQQSDDKTEYLKVPDLQLSANKDYHLAVSFGEDGLNVYVNGKLWAAEPEFKQGMDMNERAFLVGASGAWRKDDAQTAHQQFKGTIANVMVFNEQIAGSDMAALAGEVDAAFEADALAALAQDDLMPAFQQLHHGSDEAKALAMAYGFNHHGEMTAAAAAQTGTDAGETLEGTEDADAIDAGLGNDIVNGKGGDGNDVLDGGHGEDILNGGAGNDLLISRSDGREGPVAEDPDRDEGDPYKELTNGKLYPDQPIPADDLMIGGTGADVFYFQTLINAKKRFIEEHTQDDGSIRWHGVAGENANIHDHWVDMLGDEVIADFSKAEGDRIVLEGHTTKIRSITYGDSDGDGVVDHSLISVYSDQGNGGGAHNNDDLGTIKVFGDLVTKADISTTAKPAYGIVRSIEDLDEALKPIEMGTDKGPIAPPDNLPGKADLPLPQGMSPVFAIAGDIALDGSREGQIAVSHNKNMELEEGTIAFSFNSNTISGWDALFSKDAKGNGTGGHLTAWVTDGGDVKVRFQNENSEIWLKAKDVVEAGKDHDFAFTFGDDGAFLFVDGVEVASNEDFQSDWLGNKEYLMVGSNGWGSPAGEIGWANNHFDGVISDFMILDDQLSDLQIRDDLFA</sequence>
<dbReference type="InterPro" id="IPR013320">
    <property type="entry name" value="ConA-like_dom_sf"/>
</dbReference>
<dbReference type="PANTHER" id="PTHR38340">
    <property type="entry name" value="S-LAYER PROTEIN"/>
    <property type="match status" value="1"/>
</dbReference>
<dbReference type="Pfam" id="PF13385">
    <property type="entry name" value="Laminin_G_3"/>
    <property type="match status" value="4"/>
</dbReference>
<dbReference type="RefSeq" id="WP_274706374.1">
    <property type="nucleotide sequence ID" value="NZ_CP120863.1"/>
</dbReference>
<dbReference type="InterPro" id="IPR018511">
    <property type="entry name" value="Hemolysin-typ_Ca-bd_CS"/>
</dbReference>
<dbReference type="EMBL" id="CP120863">
    <property type="protein sequence ID" value="WFE88592.1"/>
    <property type="molecule type" value="Genomic_DNA"/>
</dbReference>
<proteinExistence type="predicted"/>
<evidence type="ECO:0000313" key="5">
    <source>
        <dbReference type="EMBL" id="WFE88592.1"/>
    </source>
</evidence>
<dbReference type="SUPFAM" id="SSF49899">
    <property type="entry name" value="Concanavalin A-like lectins/glucanases"/>
    <property type="match status" value="4"/>
</dbReference>
<comment type="subcellular location">
    <subcellularLocation>
        <location evidence="1">Secreted</location>
    </subcellularLocation>
</comment>
<feature type="region of interest" description="Disordered" evidence="3">
    <location>
        <begin position="285"/>
        <end position="351"/>
    </location>
</feature>
<protein>
    <recommendedName>
        <fullName evidence="4">Laminin G domain-containing protein</fullName>
    </recommendedName>
</protein>